<gene>
    <name evidence="1" type="ordered locus">Echvi_2407</name>
</gene>
<dbReference type="KEGG" id="evi:Echvi_2407"/>
<name>L0G1D2_ECHVK</name>
<dbReference type="Pfam" id="PF11251">
    <property type="entry name" value="DUF3050"/>
    <property type="match status" value="1"/>
</dbReference>
<evidence type="ECO:0000313" key="1">
    <source>
        <dbReference type="EMBL" id="AGA78655.1"/>
    </source>
</evidence>
<dbReference type="SUPFAM" id="SSF48613">
    <property type="entry name" value="Heme oxygenase-like"/>
    <property type="match status" value="1"/>
</dbReference>
<protein>
    <recommendedName>
        <fullName evidence="3">Heme oxygenase</fullName>
    </recommendedName>
</protein>
<reference evidence="2" key="1">
    <citation type="submission" date="2012-02" db="EMBL/GenBank/DDBJ databases">
        <title>The complete genome of Echinicola vietnamensis DSM 17526.</title>
        <authorList>
            <person name="Lucas S."/>
            <person name="Copeland A."/>
            <person name="Lapidus A."/>
            <person name="Glavina del Rio T."/>
            <person name="Dalin E."/>
            <person name="Tice H."/>
            <person name="Bruce D."/>
            <person name="Goodwin L."/>
            <person name="Pitluck S."/>
            <person name="Peters L."/>
            <person name="Ovchinnikova G."/>
            <person name="Teshima H."/>
            <person name="Kyrpides N."/>
            <person name="Mavromatis K."/>
            <person name="Ivanova N."/>
            <person name="Brettin T."/>
            <person name="Detter J.C."/>
            <person name="Han C."/>
            <person name="Larimer F."/>
            <person name="Land M."/>
            <person name="Hauser L."/>
            <person name="Markowitz V."/>
            <person name="Cheng J.-F."/>
            <person name="Hugenholtz P."/>
            <person name="Woyke T."/>
            <person name="Wu D."/>
            <person name="Brambilla E."/>
            <person name="Klenk H.-P."/>
            <person name="Eisen J.A."/>
        </authorList>
    </citation>
    <scope>NUCLEOTIDE SEQUENCE [LARGE SCALE GENOMIC DNA]</scope>
    <source>
        <strain evidence="2">DSM 17526 / LMG 23754 / KMM 6221</strain>
    </source>
</reference>
<sequence>MEEIKHIETALAPLKRKLSQHPLYQQLSSLEDINTFMEDHVYAVWDFMSLLKALQRELTCVAVPWLPAPNPSVARFINEIVLGEETDVNEKGETKSHFEMYLDAMHQTGAHTPKIQHFTFLLSQQKTVTEALDTVGADIAVQDFVNFTFKVIATGKPHLIASAFTFGREDLIPDMFIEITKEAEQNDNRSYSKLLYYLNRHIELDGDEHGPLSMQMIAELCGDDSEKWTECLDTAKAALQHRLQLWDSITEKIKMKQALV</sequence>
<dbReference type="OrthoDB" id="9791270at2"/>
<accession>L0G1D2</accession>
<dbReference type="PATRIC" id="fig|926556.3.peg.2536"/>
<dbReference type="HOGENOM" id="CLU_094210_0_0_10"/>
<proteinExistence type="predicted"/>
<dbReference type="InterPro" id="IPR016084">
    <property type="entry name" value="Haem_Oase-like_multi-hlx"/>
</dbReference>
<evidence type="ECO:0008006" key="3">
    <source>
        <dbReference type="Google" id="ProtNLM"/>
    </source>
</evidence>
<organism evidence="1 2">
    <name type="scientific">Echinicola vietnamensis (strain DSM 17526 / LMG 23754 / KMM 6221)</name>
    <dbReference type="NCBI Taxonomy" id="926556"/>
    <lineage>
        <taxon>Bacteria</taxon>
        <taxon>Pseudomonadati</taxon>
        <taxon>Bacteroidota</taxon>
        <taxon>Cytophagia</taxon>
        <taxon>Cytophagales</taxon>
        <taxon>Cyclobacteriaceae</taxon>
        <taxon>Echinicola</taxon>
    </lineage>
</organism>
<dbReference type="eggNOG" id="ENOG502Z7VP">
    <property type="taxonomic scope" value="Bacteria"/>
</dbReference>
<dbReference type="EMBL" id="CP003346">
    <property type="protein sequence ID" value="AGA78655.1"/>
    <property type="molecule type" value="Genomic_DNA"/>
</dbReference>
<dbReference type="AlphaFoldDB" id="L0G1D2"/>
<dbReference type="Gene3D" id="1.20.910.10">
    <property type="entry name" value="Heme oxygenase-like"/>
    <property type="match status" value="1"/>
</dbReference>
<dbReference type="RefSeq" id="WP_015266211.1">
    <property type="nucleotide sequence ID" value="NC_019904.1"/>
</dbReference>
<dbReference type="STRING" id="926556.Echvi_2407"/>
<dbReference type="InterPro" id="IPR024423">
    <property type="entry name" value="DUF3050"/>
</dbReference>
<evidence type="ECO:0000313" key="2">
    <source>
        <dbReference type="Proteomes" id="UP000010796"/>
    </source>
</evidence>
<keyword evidence="2" id="KW-1185">Reference proteome</keyword>
<dbReference type="Proteomes" id="UP000010796">
    <property type="component" value="Chromosome"/>
</dbReference>